<reference evidence="8" key="1">
    <citation type="submission" date="2025-05" db="UniProtKB">
        <authorList>
            <consortium name="Ensembl"/>
        </authorList>
    </citation>
    <scope>IDENTIFICATION</scope>
</reference>
<evidence type="ECO:0000256" key="6">
    <source>
        <dbReference type="ARBA" id="ARBA00023136"/>
    </source>
</evidence>
<evidence type="ECO:0000256" key="2">
    <source>
        <dbReference type="ARBA" id="ARBA00008789"/>
    </source>
</evidence>
<dbReference type="Ensembl" id="ENSEBUT00000022132.1">
    <property type="protein sequence ID" value="ENSEBUP00000021556.1"/>
    <property type="gene ID" value="ENSEBUG00000013308.1"/>
</dbReference>
<dbReference type="Proteomes" id="UP000694388">
    <property type="component" value="Unplaced"/>
</dbReference>
<evidence type="ECO:0000256" key="3">
    <source>
        <dbReference type="ARBA" id="ARBA00022475"/>
    </source>
</evidence>
<keyword evidence="3" id="KW-1003">Cell membrane</keyword>
<dbReference type="AlphaFoldDB" id="A0A8C4QWI1"/>
<dbReference type="PANTHER" id="PTHR16024">
    <property type="entry name" value="XK-RELATED PROTEIN"/>
    <property type="match status" value="1"/>
</dbReference>
<sequence>MMARCPPRSALFDLAWMALGLFFVLLDLFLDLCVTYYFIVECKYLLALLYVCFLIISSSMQQLFSFCWVLDDKKDGLVHLYTLVIHLLHLGLVWRYVRYLKLRWTIGIEGTPATAISHKYKSSLEQADDIGLLRIFDTFLEHTPQLVLLLANSKCTTINLSYGEFP</sequence>
<comment type="subcellular location">
    <subcellularLocation>
        <location evidence="1">Cell membrane</location>
        <topology evidence="1">Multi-pass membrane protein</topology>
    </subcellularLocation>
    <subcellularLocation>
        <location evidence="7">Membrane</location>
        <topology evidence="7">Multi-pass membrane protein</topology>
    </subcellularLocation>
</comment>
<name>A0A8C4QWI1_EPTBU</name>
<accession>A0A8C4QWI1</accession>
<evidence type="ECO:0000313" key="8">
    <source>
        <dbReference type="Ensembl" id="ENSEBUP00000021553.1"/>
    </source>
</evidence>
<proteinExistence type="inferred from homology"/>
<keyword evidence="6 7" id="KW-0472">Membrane</keyword>
<keyword evidence="9" id="KW-1185">Reference proteome</keyword>
<evidence type="ECO:0000313" key="9">
    <source>
        <dbReference type="Proteomes" id="UP000694388"/>
    </source>
</evidence>
<organism evidence="8 9">
    <name type="scientific">Eptatretus burgeri</name>
    <name type="common">Inshore hagfish</name>
    <dbReference type="NCBI Taxonomy" id="7764"/>
    <lineage>
        <taxon>Eukaryota</taxon>
        <taxon>Metazoa</taxon>
        <taxon>Chordata</taxon>
        <taxon>Craniata</taxon>
        <taxon>Vertebrata</taxon>
        <taxon>Cyclostomata</taxon>
        <taxon>Myxini</taxon>
        <taxon>Myxiniformes</taxon>
        <taxon>Myxinidae</taxon>
        <taxon>Eptatretinae</taxon>
        <taxon>Eptatretus</taxon>
    </lineage>
</organism>
<dbReference type="InterPro" id="IPR050895">
    <property type="entry name" value="XK-related_scramblase"/>
</dbReference>
<dbReference type="PANTHER" id="PTHR16024:SF6">
    <property type="entry name" value="XK-RELATED PROTEIN"/>
    <property type="match status" value="1"/>
</dbReference>
<protein>
    <recommendedName>
        <fullName evidence="7">XK-related protein</fullName>
    </recommendedName>
</protein>
<evidence type="ECO:0000256" key="7">
    <source>
        <dbReference type="RuleBase" id="RU910716"/>
    </source>
</evidence>
<feature type="transmembrane region" description="Helical" evidence="7">
    <location>
        <begin position="45"/>
        <end position="64"/>
    </location>
</feature>
<evidence type="ECO:0000256" key="1">
    <source>
        <dbReference type="ARBA" id="ARBA00004651"/>
    </source>
</evidence>
<comment type="similarity">
    <text evidence="2 7">Belongs to the XK family.</text>
</comment>
<dbReference type="GeneTree" id="ENSGT00930000152805"/>
<dbReference type="InterPro" id="IPR018629">
    <property type="entry name" value="XK-rel"/>
</dbReference>
<keyword evidence="4 7" id="KW-0812">Transmembrane</keyword>
<feature type="transmembrane region" description="Helical" evidence="7">
    <location>
        <begin position="76"/>
        <end position="97"/>
    </location>
</feature>
<dbReference type="Pfam" id="PF09815">
    <property type="entry name" value="XK-related"/>
    <property type="match status" value="1"/>
</dbReference>
<dbReference type="GO" id="GO:0005886">
    <property type="term" value="C:plasma membrane"/>
    <property type="evidence" value="ECO:0007669"/>
    <property type="project" value="UniProtKB-SubCell"/>
</dbReference>
<evidence type="ECO:0000256" key="4">
    <source>
        <dbReference type="ARBA" id="ARBA00022692"/>
    </source>
</evidence>
<evidence type="ECO:0000256" key="5">
    <source>
        <dbReference type="ARBA" id="ARBA00022989"/>
    </source>
</evidence>
<dbReference type="Ensembl" id="ENSEBUT00000022129.1">
    <property type="protein sequence ID" value="ENSEBUP00000021553.1"/>
    <property type="gene ID" value="ENSEBUG00000013308.1"/>
</dbReference>
<feature type="transmembrane region" description="Helical" evidence="7">
    <location>
        <begin position="14"/>
        <end position="38"/>
    </location>
</feature>
<keyword evidence="5 7" id="KW-1133">Transmembrane helix</keyword>